<proteinExistence type="predicted"/>
<sequence length="164" mass="18052">MLPYLSWDLGTSAADLPAVKEVNQRATVIGYDRDAMFGGWLTGVREGVVAQAGTIDPYSGAPLDLNNAEVDHIFPLSAAWDLGAHSWTAAQRITFANDPINLVLVSREQNQTKGDQLPSEWLPQNPRVRCWYVEKLFGVANAYHLPLPAADVRIAQKQCGFAKF</sequence>
<name>M1UYG8_9CORY</name>
<dbReference type="PATRIC" id="fig|1121353.3.peg.1119"/>
<gene>
    <name evidence="2" type="ORF">H924_05470</name>
</gene>
<evidence type="ECO:0000313" key="3">
    <source>
        <dbReference type="Proteomes" id="UP000011760"/>
    </source>
</evidence>
<organism evidence="2 3">
    <name type="scientific">Corynebacterium callunae DSM 20147</name>
    <dbReference type="NCBI Taxonomy" id="1121353"/>
    <lineage>
        <taxon>Bacteria</taxon>
        <taxon>Bacillati</taxon>
        <taxon>Actinomycetota</taxon>
        <taxon>Actinomycetes</taxon>
        <taxon>Mycobacteriales</taxon>
        <taxon>Corynebacteriaceae</taxon>
        <taxon>Corynebacterium</taxon>
    </lineage>
</organism>
<feature type="domain" description="GmrSD restriction endonucleases C-terminal" evidence="1">
    <location>
        <begin position="64"/>
        <end position="141"/>
    </location>
</feature>
<accession>M1UYG8</accession>
<reference evidence="2 3" key="1">
    <citation type="submission" date="2013-02" db="EMBL/GenBank/DDBJ databases">
        <title>The complete genome sequence of Corynebacterium callunae DSM 20147.</title>
        <authorList>
            <person name="Ruckert C."/>
            <person name="Albersmeier A."/>
            <person name="Kalinowski J."/>
        </authorList>
    </citation>
    <scope>NUCLEOTIDE SEQUENCE [LARGE SCALE GENOMIC DNA]</scope>
    <source>
        <strain evidence="2 3">DSM 20147</strain>
    </source>
</reference>
<dbReference type="KEGG" id="ccn:H924_05470"/>
<dbReference type="AlphaFoldDB" id="M1UYG8"/>
<dbReference type="Gene3D" id="1.10.30.50">
    <property type="match status" value="1"/>
</dbReference>
<keyword evidence="3" id="KW-1185">Reference proteome</keyword>
<protein>
    <recommendedName>
        <fullName evidence="1">GmrSD restriction endonucleases C-terminal domain-containing protein</fullName>
    </recommendedName>
</protein>
<dbReference type="InterPro" id="IPR011089">
    <property type="entry name" value="GmrSD_C"/>
</dbReference>
<evidence type="ECO:0000313" key="2">
    <source>
        <dbReference type="EMBL" id="AGG66538.1"/>
    </source>
</evidence>
<dbReference type="HOGENOM" id="CLU_043034_1_1_11"/>
<dbReference type="STRING" id="1121353.H924_05470"/>
<dbReference type="eggNOG" id="COG3513">
    <property type="taxonomic scope" value="Bacteria"/>
</dbReference>
<dbReference type="EMBL" id="CP004354">
    <property type="protein sequence ID" value="AGG66538.1"/>
    <property type="molecule type" value="Genomic_DNA"/>
</dbReference>
<dbReference type="Pfam" id="PF07510">
    <property type="entry name" value="GmrSD_C"/>
    <property type="match status" value="1"/>
</dbReference>
<evidence type="ECO:0000259" key="1">
    <source>
        <dbReference type="Pfam" id="PF07510"/>
    </source>
</evidence>
<dbReference type="Proteomes" id="UP000011760">
    <property type="component" value="Chromosome"/>
</dbReference>